<protein>
    <recommendedName>
        <fullName evidence="3">ABC transporter permease</fullName>
    </recommendedName>
</protein>
<dbReference type="AlphaFoldDB" id="A0A1Z1MVI4"/>
<evidence type="ECO:0000313" key="2">
    <source>
        <dbReference type="EMBL" id="ARW69871.1"/>
    </source>
</evidence>
<dbReference type="GO" id="GO:0005548">
    <property type="term" value="F:phospholipid transporter activity"/>
    <property type="evidence" value="ECO:0007669"/>
    <property type="project" value="TreeGrafter"/>
</dbReference>
<geneLocation type="chloroplast" evidence="2"/>
<feature type="transmembrane region" description="Helical" evidence="1">
    <location>
        <begin position="122"/>
        <end position="145"/>
    </location>
</feature>
<feature type="transmembrane region" description="Helical" evidence="1">
    <location>
        <begin position="224"/>
        <end position="247"/>
    </location>
</feature>
<dbReference type="EMBL" id="MF101459">
    <property type="protein sequence ID" value="ARW69871.1"/>
    <property type="molecule type" value="Genomic_DNA"/>
</dbReference>
<feature type="transmembrane region" description="Helical" evidence="1">
    <location>
        <begin position="69"/>
        <end position="86"/>
    </location>
</feature>
<keyword evidence="1" id="KW-0812">Transmembrane</keyword>
<name>A0A1Z1MVI4_9FLOR</name>
<reference evidence="2" key="1">
    <citation type="journal article" date="2017" name="J. Phycol.">
        <title>Analysis of chloroplast genomes and a supermatrix inform reclassification of the Rhodomelaceae (Rhodophyta).</title>
        <authorList>
            <person name="Diaz-Tapia P."/>
            <person name="Maggs C.A."/>
            <person name="West J.A."/>
            <person name="Verbruggen H."/>
        </authorList>
    </citation>
    <scope>NUCLEOTIDE SEQUENCE</scope>
    <source>
        <strain evidence="2">PD1823</strain>
    </source>
</reference>
<accession>A0A1Z1MVI4</accession>
<dbReference type="PANTHER" id="PTHR30188:SF4">
    <property type="entry name" value="PROTEIN TRIGALACTOSYLDIACYLGLYCEROL 1, CHLOROPLASTIC"/>
    <property type="match status" value="1"/>
</dbReference>
<feature type="transmembrane region" description="Helical" evidence="1">
    <location>
        <begin position="41"/>
        <end position="62"/>
    </location>
</feature>
<dbReference type="InterPro" id="IPR030802">
    <property type="entry name" value="Permease_MalE"/>
</dbReference>
<gene>
    <name evidence="2" type="primary">ycf63</name>
</gene>
<organism evidence="2">
    <name type="scientific">Lophosiphonia teges</name>
    <dbReference type="NCBI Taxonomy" id="2007110"/>
    <lineage>
        <taxon>Eukaryota</taxon>
        <taxon>Rhodophyta</taxon>
        <taxon>Florideophyceae</taxon>
        <taxon>Rhodymeniophycidae</taxon>
        <taxon>Ceramiales</taxon>
        <taxon>Rhodomelaceae</taxon>
        <taxon>Polysiphonioideae</taxon>
        <taxon>Lophosiphonia</taxon>
    </lineage>
</organism>
<evidence type="ECO:0008006" key="3">
    <source>
        <dbReference type="Google" id="ProtNLM"/>
    </source>
</evidence>
<dbReference type="Pfam" id="PF02405">
    <property type="entry name" value="MlaE"/>
    <property type="match status" value="1"/>
</dbReference>
<feature type="transmembrane region" description="Helical" evidence="1">
    <location>
        <begin position="151"/>
        <end position="170"/>
    </location>
</feature>
<dbReference type="PANTHER" id="PTHR30188">
    <property type="entry name" value="ABC TRANSPORTER PERMEASE PROTEIN-RELATED"/>
    <property type="match status" value="1"/>
</dbReference>
<sequence length="257" mass="28688">MKMSYFLERIRMFIKVLTLLVNTNIFLYLDYRNFLEQIIVVGPNSLFITVTTSFFISLVLSLQIVKEFLYLNAINLVSSVLVLSFIRELSPVLTSIIVIGKIGSFFTSEIATMVVTDQIDALLILGINPVYYLIAPRVFAVTLLLPILNLFSIFTSFLSSAFICFVLYLISPQLFFLSISYKFLLSDLIKSITKAVIFGLCVSIVSCVWGITAKGGSQGVGLSTTSSVIVSLLLIFILNFILSYLMFSDLTSSFEMP</sequence>
<feature type="transmembrane region" description="Helical" evidence="1">
    <location>
        <begin position="92"/>
        <end position="115"/>
    </location>
</feature>
<keyword evidence="2" id="KW-0150">Chloroplast</keyword>
<keyword evidence="1" id="KW-0472">Membrane</keyword>
<keyword evidence="1" id="KW-1133">Transmembrane helix</keyword>
<keyword evidence="2" id="KW-0934">Plastid</keyword>
<dbReference type="GO" id="GO:0043190">
    <property type="term" value="C:ATP-binding cassette (ABC) transporter complex"/>
    <property type="evidence" value="ECO:0007669"/>
    <property type="project" value="InterPro"/>
</dbReference>
<feature type="transmembrane region" description="Helical" evidence="1">
    <location>
        <begin position="12"/>
        <end position="29"/>
    </location>
</feature>
<proteinExistence type="predicted"/>
<evidence type="ECO:0000256" key="1">
    <source>
        <dbReference type="SAM" id="Phobius"/>
    </source>
</evidence>
<feature type="transmembrane region" description="Helical" evidence="1">
    <location>
        <begin position="191"/>
        <end position="212"/>
    </location>
</feature>